<dbReference type="CDD" id="cd03786">
    <property type="entry name" value="GTB_UDP-GlcNAc_2-Epimerase"/>
    <property type="match status" value="1"/>
</dbReference>
<dbReference type="PANTHER" id="PTHR43174:SF1">
    <property type="entry name" value="UDP-N-ACETYLGLUCOSAMINE 2-EPIMERASE"/>
    <property type="match status" value="1"/>
</dbReference>
<evidence type="ECO:0000313" key="3">
    <source>
        <dbReference type="EMBL" id="MCY6959575.1"/>
    </source>
</evidence>
<feature type="domain" description="UDP-N-acetylglucosamine 2-epimerase" evidence="2">
    <location>
        <begin position="25"/>
        <end position="354"/>
    </location>
</feature>
<dbReference type="InterPro" id="IPR003331">
    <property type="entry name" value="UDP_GlcNAc_Epimerase_2_dom"/>
</dbReference>
<dbReference type="GO" id="GO:0008761">
    <property type="term" value="F:UDP-N-acetylglucosamine 2-epimerase activity"/>
    <property type="evidence" value="ECO:0007669"/>
    <property type="project" value="UniProtKB-EC"/>
</dbReference>
<comment type="caution">
    <text evidence="3">The sequence shown here is derived from an EMBL/GenBank/DDBJ whole genome shotgun (WGS) entry which is preliminary data.</text>
</comment>
<keyword evidence="1 3" id="KW-0413">Isomerase</keyword>
<evidence type="ECO:0000256" key="1">
    <source>
        <dbReference type="RuleBase" id="RU003513"/>
    </source>
</evidence>
<dbReference type="EMBL" id="JAPQFJ010000014">
    <property type="protein sequence ID" value="MCY6959575.1"/>
    <property type="molecule type" value="Genomic_DNA"/>
</dbReference>
<protein>
    <submittedName>
        <fullName evidence="3">UDP-N-acetylglucosamine 2-epimerase (Non-hydrolyzing)</fullName>
        <ecNumber evidence="3">5.1.3.14</ecNumber>
    </submittedName>
</protein>
<gene>
    <name evidence="3" type="primary">wecB</name>
    <name evidence="3" type="ORF">OW729_13225</name>
</gene>
<dbReference type="NCBIfam" id="TIGR00236">
    <property type="entry name" value="wecB"/>
    <property type="match status" value="1"/>
</dbReference>
<sequence>MKFLTVIGARPQFIKATLVSKKLRESHNEIIVHTGQHYDKNMSEIFFKELAIPKPDYNLKIGSASHGRQTGEMLIKIEEVILKEKPDSVIVYGDTNSTLAGALAASKLHIPVIHIESGLRSFNKKMPEEQNRILTDNISTYLFCPTKTAVDNLRNERIIEDVYNTGDVMYDSTLFFGDMAQNKFKEGLAVNDVKIEEKNYYLATLHRAENTDNIEKITTLLNTLNKLDSKVIIPVHPRIKNIVKELNKKCEFKNISIIEPVGYLKMLYLIKNAKKVLTDSGGMQKEAYFLNTPCITLRNETEWIETLNGNLNVLCKIDCEDIIDKAYNTNIDYNMINKNYFGKGKAVIDIINLINTRVRC</sequence>
<accession>A0ABT4DBA3</accession>
<dbReference type="Pfam" id="PF02350">
    <property type="entry name" value="Epimerase_2"/>
    <property type="match status" value="1"/>
</dbReference>
<dbReference type="Proteomes" id="UP001144612">
    <property type="component" value="Unassembled WGS sequence"/>
</dbReference>
<evidence type="ECO:0000259" key="2">
    <source>
        <dbReference type="Pfam" id="PF02350"/>
    </source>
</evidence>
<reference evidence="3" key="1">
    <citation type="submission" date="2022-12" db="EMBL/GenBank/DDBJ databases">
        <title>Clostridium sp. nov., isolated from industrial wastewater.</title>
        <authorList>
            <person name="Jiayan W."/>
        </authorList>
    </citation>
    <scope>NUCLEOTIDE SEQUENCE</scope>
    <source>
        <strain evidence="3">ZC22-4</strain>
    </source>
</reference>
<proteinExistence type="inferred from homology"/>
<name>A0ABT4DBA3_9CLOT</name>
<dbReference type="SUPFAM" id="SSF53756">
    <property type="entry name" value="UDP-Glycosyltransferase/glycogen phosphorylase"/>
    <property type="match status" value="1"/>
</dbReference>
<organism evidence="3 4">
    <name type="scientific">Clostridium brassicae</name>
    <dbReference type="NCBI Taxonomy" id="2999072"/>
    <lineage>
        <taxon>Bacteria</taxon>
        <taxon>Bacillati</taxon>
        <taxon>Bacillota</taxon>
        <taxon>Clostridia</taxon>
        <taxon>Eubacteriales</taxon>
        <taxon>Clostridiaceae</taxon>
        <taxon>Clostridium</taxon>
    </lineage>
</organism>
<dbReference type="Gene3D" id="3.40.50.2000">
    <property type="entry name" value="Glycogen Phosphorylase B"/>
    <property type="match status" value="2"/>
</dbReference>
<dbReference type="InterPro" id="IPR029767">
    <property type="entry name" value="WecB-like"/>
</dbReference>
<evidence type="ECO:0000313" key="4">
    <source>
        <dbReference type="Proteomes" id="UP001144612"/>
    </source>
</evidence>
<dbReference type="PANTHER" id="PTHR43174">
    <property type="entry name" value="UDP-N-ACETYLGLUCOSAMINE 2-EPIMERASE"/>
    <property type="match status" value="1"/>
</dbReference>
<dbReference type="RefSeq" id="WP_268062006.1">
    <property type="nucleotide sequence ID" value="NZ_JAPQFJ010000014.1"/>
</dbReference>
<comment type="similarity">
    <text evidence="1">Belongs to the UDP-N-acetylglucosamine 2-epimerase family.</text>
</comment>
<dbReference type="EC" id="5.1.3.14" evidence="3"/>
<keyword evidence="4" id="KW-1185">Reference proteome</keyword>